<dbReference type="EMBL" id="BKCJ010231765">
    <property type="protein sequence ID" value="GEZ01177.1"/>
    <property type="molecule type" value="Genomic_DNA"/>
</dbReference>
<feature type="compositionally biased region" description="Low complexity" evidence="1">
    <location>
        <begin position="302"/>
        <end position="320"/>
    </location>
</feature>
<accession>A0A699I0N5</accession>
<proteinExistence type="predicted"/>
<sequence>FVLYGSCLEAGWLVEYSPRAVLFFPSLRFFPCGFPWEGFLKRQYWLAVYTPMPLQRDDFEVLYGRNGNMNAERQNKNQAFNAGNGLTQNDERVESSNSVRRLKSKNTKWKNRVLKSTNNKSSSAHVRKVERVSKWKKDSVFIDLASKITNIDRKMICEDGKPLRAVRRVVFQDPITVVEILNDMSTDADISEDMRSDCNNDGSSSEAANIDKNVASGNVNGISLFASLLRPKSTNSKVNFHFIVNQDKVESSDCVLPKAAANKGRISFSRALIEINVDFTFKKKVIMAIPENERDRLAWQQKKSGGSNGSSNAASTSGTTKKGENNMPSPPRAKSDLTTLISNPSDVLNTVEEDASGHNVLNTEISVPIGNGSSKVDDDKVQEEDNLWSRGGFSLEDDDLDCYDGYEA</sequence>
<comment type="caution">
    <text evidence="2">The sequence shown here is derived from an EMBL/GenBank/DDBJ whole genome shotgun (WGS) entry which is preliminary data.</text>
</comment>
<evidence type="ECO:0000313" key="2">
    <source>
        <dbReference type="EMBL" id="GEZ01177.1"/>
    </source>
</evidence>
<feature type="region of interest" description="Disordered" evidence="1">
    <location>
        <begin position="300"/>
        <end position="339"/>
    </location>
</feature>
<dbReference type="AlphaFoldDB" id="A0A699I0N5"/>
<organism evidence="2">
    <name type="scientific">Tanacetum cinerariifolium</name>
    <name type="common">Dalmatian daisy</name>
    <name type="synonym">Chrysanthemum cinerariifolium</name>
    <dbReference type="NCBI Taxonomy" id="118510"/>
    <lineage>
        <taxon>Eukaryota</taxon>
        <taxon>Viridiplantae</taxon>
        <taxon>Streptophyta</taxon>
        <taxon>Embryophyta</taxon>
        <taxon>Tracheophyta</taxon>
        <taxon>Spermatophyta</taxon>
        <taxon>Magnoliopsida</taxon>
        <taxon>eudicotyledons</taxon>
        <taxon>Gunneridae</taxon>
        <taxon>Pentapetalae</taxon>
        <taxon>asterids</taxon>
        <taxon>campanulids</taxon>
        <taxon>Asterales</taxon>
        <taxon>Asteraceae</taxon>
        <taxon>Asteroideae</taxon>
        <taxon>Anthemideae</taxon>
        <taxon>Anthemidinae</taxon>
        <taxon>Tanacetum</taxon>
    </lineage>
</organism>
<reference evidence="2" key="1">
    <citation type="journal article" date="2019" name="Sci. Rep.">
        <title>Draft genome of Tanacetum cinerariifolium, the natural source of mosquito coil.</title>
        <authorList>
            <person name="Yamashiro T."/>
            <person name="Shiraishi A."/>
            <person name="Satake H."/>
            <person name="Nakayama K."/>
        </authorList>
    </citation>
    <scope>NUCLEOTIDE SEQUENCE</scope>
</reference>
<feature type="compositionally biased region" description="Polar residues" evidence="1">
    <location>
        <begin position="79"/>
        <end position="88"/>
    </location>
</feature>
<feature type="non-terminal residue" evidence="2">
    <location>
        <position position="1"/>
    </location>
</feature>
<feature type="region of interest" description="Disordered" evidence="1">
    <location>
        <begin position="79"/>
        <end position="103"/>
    </location>
</feature>
<name>A0A699I0N5_TANCI</name>
<evidence type="ECO:0000256" key="1">
    <source>
        <dbReference type="SAM" id="MobiDB-lite"/>
    </source>
</evidence>
<protein>
    <submittedName>
        <fullName evidence="2">Uncharacterized protein</fullName>
    </submittedName>
</protein>
<gene>
    <name evidence="2" type="ORF">Tci_473150</name>
</gene>